<protein>
    <submittedName>
        <fullName evidence="6">Uncharacterized protein</fullName>
    </submittedName>
</protein>
<dbReference type="Pfam" id="PF20778">
    <property type="entry name" value="SLS1_C"/>
    <property type="match status" value="1"/>
</dbReference>
<dbReference type="InterPro" id="IPR048400">
    <property type="entry name" value="SLS1_N"/>
</dbReference>
<dbReference type="InterPro" id="IPR032741">
    <property type="entry name" value="Sls1_KH-1"/>
</dbReference>
<proteinExistence type="predicted"/>
<keyword evidence="7" id="KW-1185">Reference proteome</keyword>
<feature type="domain" description="SLS1 second KH" evidence="4">
    <location>
        <begin position="346"/>
        <end position="422"/>
    </location>
</feature>
<dbReference type="EMBL" id="AWTV01000010">
    <property type="protein sequence ID" value="KIH87349.1"/>
    <property type="molecule type" value="Genomic_DNA"/>
</dbReference>
<feature type="compositionally biased region" description="Basic residues" evidence="1">
    <location>
        <begin position="295"/>
        <end position="308"/>
    </location>
</feature>
<feature type="region of interest" description="Disordered" evidence="1">
    <location>
        <begin position="287"/>
        <end position="308"/>
    </location>
</feature>
<evidence type="ECO:0000313" key="6">
    <source>
        <dbReference type="EMBL" id="KIH87349.1"/>
    </source>
</evidence>
<dbReference type="InterPro" id="IPR048401">
    <property type="entry name" value="SLS1_C"/>
</dbReference>
<dbReference type="GO" id="GO:0005743">
    <property type="term" value="C:mitochondrial inner membrane"/>
    <property type="evidence" value="ECO:0007669"/>
    <property type="project" value="InterPro"/>
</dbReference>
<evidence type="ECO:0000259" key="5">
    <source>
        <dbReference type="Pfam" id="PF20778"/>
    </source>
</evidence>
<dbReference type="Pfam" id="PF20776">
    <property type="entry name" value="SLS1_N"/>
    <property type="match status" value="1"/>
</dbReference>
<sequence>MVARRPHLSGIVCLQCEFRRFHSTTQRRLPRFVAPTVFVHVQRPAATWNRRPEVPANHLPRNAPAYFHSGRELYQSQLHSNADIPLTNGDLADEPLDEPLDEKITDADAEQIWNSLLGEEGEPTEAEVFSYIDELRPADETILSESAFSKSARELAEGFTVAQLLAYIRKYRKPTTQPTVYPWEVRRRPWVPDVSGDEAVVDSKIKAIGPGSSLLLKGYIQASMTNKERVVVQLMRECWGVSKREVMEAAGRLDVTVQELEFALLTAGAQTWLRDISTAYSTITTTTATASRSSSRSHSRSQTRHHRHIELLPGRQKLRIFAPASTADAILAEIHGMLCQATTKRFPLADVARQDAVITPAVLRAVGALTGSWVRLLRNEQAAKDDSGKRSSEVVVSWVAAADRNTDLEDTGDLVYRLLLRAFGPTSLPAAHATSVLDYTPLKRSKARFLAETDESSRETWPWEQRRGKWARLIEPAPLDASTARQRAAQATTTPSEEALPMAFTRPTTSAIDNQPSPMWYQASRTSTVATFGRVLHAQSMHHAGLLFGVEGATSDMAPPLPDLARILSPTVPPLLGLSSLADRGPAPATVEDKAAVPPSLATTSTTITLRFLPDPKTALASRAPLLEVFLDAVPGQRPVFSQLHVVTATNTSDVLFPTQPVDVRITQKQFFALPGADILPTADAESNNTGLGPLVRFLDKSQLQLDGGQPGAAVLATPLRLEGLPLPADVLLSAEVDNTGGAQQHGQVAVDYVFAGLEVRRRVATAFEGWTAALTSVEAGRGDGRWTELNLAAIPASSVSGFPSAGDASYDASKASFRQAVGHMVHGDRVQWLMRHRQVV</sequence>
<name>A0A0C2EMM4_9PEZI</name>
<feature type="domain" description="SLS1 C-terminal" evidence="5">
    <location>
        <begin position="459"/>
        <end position="824"/>
    </location>
</feature>
<gene>
    <name evidence="6" type="ORF">SPBR_04695</name>
</gene>
<dbReference type="Pfam" id="PF20777">
    <property type="entry name" value="KH_SLS1_2"/>
    <property type="match status" value="1"/>
</dbReference>
<dbReference type="Pfam" id="PF14611">
    <property type="entry name" value="KH_SLS1_1"/>
    <property type="match status" value="1"/>
</dbReference>
<accession>A0A0C2EMM4</accession>
<evidence type="ECO:0000259" key="2">
    <source>
        <dbReference type="Pfam" id="PF14611"/>
    </source>
</evidence>
<dbReference type="VEuPathDB" id="FungiDB:SPBR_04695"/>
<evidence type="ECO:0000313" key="7">
    <source>
        <dbReference type="Proteomes" id="UP000031575"/>
    </source>
</evidence>
<feature type="domain" description="SLS1 N-terminal" evidence="3">
    <location>
        <begin position="121"/>
        <end position="242"/>
    </location>
</feature>
<evidence type="ECO:0000259" key="3">
    <source>
        <dbReference type="Pfam" id="PF20776"/>
    </source>
</evidence>
<evidence type="ECO:0000259" key="4">
    <source>
        <dbReference type="Pfam" id="PF20777"/>
    </source>
</evidence>
<dbReference type="InterPro" id="IPR048748">
    <property type="entry name" value="SLS1_KH2"/>
</dbReference>
<dbReference type="OrthoDB" id="5392646at2759"/>
<evidence type="ECO:0000256" key="1">
    <source>
        <dbReference type="SAM" id="MobiDB-lite"/>
    </source>
</evidence>
<dbReference type="AlphaFoldDB" id="A0A0C2EMM4"/>
<dbReference type="Proteomes" id="UP000031575">
    <property type="component" value="Unassembled WGS sequence"/>
</dbReference>
<dbReference type="RefSeq" id="XP_040615359.1">
    <property type="nucleotide sequence ID" value="XM_040762972.1"/>
</dbReference>
<organism evidence="6 7">
    <name type="scientific">Sporothrix brasiliensis 5110</name>
    <dbReference type="NCBI Taxonomy" id="1398154"/>
    <lineage>
        <taxon>Eukaryota</taxon>
        <taxon>Fungi</taxon>
        <taxon>Dikarya</taxon>
        <taxon>Ascomycota</taxon>
        <taxon>Pezizomycotina</taxon>
        <taxon>Sordariomycetes</taxon>
        <taxon>Sordariomycetidae</taxon>
        <taxon>Ophiostomatales</taxon>
        <taxon>Ophiostomataceae</taxon>
        <taxon>Sporothrix</taxon>
    </lineage>
</organism>
<feature type="domain" description="SLS1 first KH" evidence="2">
    <location>
        <begin position="251"/>
        <end position="340"/>
    </location>
</feature>
<dbReference type="GeneID" id="63677893"/>
<comment type="caution">
    <text evidence="6">The sequence shown here is derived from an EMBL/GenBank/DDBJ whole genome shotgun (WGS) entry which is preliminary data.</text>
</comment>
<reference evidence="6 7" key="1">
    <citation type="journal article" date="2014" name="BMC Genomics">
        <title>Comparative genomics of the major fungal agents of human and animal Sporotrichosis: Sporothrix schenckii and Sporothrix brasiliensis.</title>
        <authorList>
            <person name="Teixeira M.M."/>
            <person name="de Almeida L.G."/>
            <person name="Kubitschek-Barreira P."/>
            <person name="Alves F.L."/>
            <person name="Kioshima E.S."/>
            <person name="Abadio A.K."/>
            <person name="Fernandes L."/>
            <person name="Derengowski L.S."/>
            <person name="Ferreira K.S."/>
            <person name="Souza R.C."/>
            <person name="Ruiz J.C."/>
            <person name="de Andrade N.C."/>
            <person name="Paes H.C."/>
            <person name="Nicola A.M."/>
            <person name="Albuquerque P."/>
            <person name="Gerber A.L."/>
            <person name="Martins V.P."/>
            <person name="Peconick L.D."/>
            <person name="Neto A.V."/>
            <person name="Chaucanez C.B."/>
            <person name="Silva P.A."/>
            <person name="Cunha O.L."/>
            <person name="de Oliveira F.F."/>
            <person name="dos Santos T.C."/>
            <person name="Barros A.L."/>
            <person name="Soares M.A."/>
            <person name="de Oliveira L.M."/>
            <person name="Marini M.M."/>
            <person name="Villalobos-Duno H."/>
            <person name="Cunha M.M."/>
            <person name="de Hoog S."/>
            <person name="da Silveira J.F."/>
            <person name="Henrissat B."/>
            <person name="Nino-Vega G.A."/>
            <person name="Cisalpino P.S."/>
            <person name="Mora-Montes H.M."/>
            <person name="Almeida S.R."/>
            <person name="Stajich J.E."/>
            <person name="Lopes-Bezerra L.M."/>
            <person name="Vasconcelos A.T."/>
            <person name="Felipe M.S."/>
        </authorList>
    </citation>
    <scope>NUCLEOTIDE SEQUENCE [LARGE SCALE GENOMIC DNA]</scope>
    <source>
        <strain evidence="6 7">5110</strain>
    </source>
</reference>
<dbReference type="HOGENOM" id="CLU_011385_0_0_1"/>